<gene>
    <name evidence="1" type="ORF">LSAA_6249</name>
</gene>
<organism evidence="1 2">
    <name type="scientific">Lepeophtheirus salmonis</name>
    <name type="common">Salmon louse</name>
    <name type="synonym">Caligus salmonis</name>
    <dbReference type="NCBI Taxonomy" id="72036"/>
    <lineage>
        <taxon>Eukaryota</taxon>
        <taxon>Metazoa</taxon>
        <taxon>Ecdysozoa</taxon>
        <taxon>Arthropoda</taxon>
        <taxon>Crustacea</taxon>
        <taxon>Multicrustacea</taxon>
        <taxon>Hexanauplia</taxon>
        <taxon>Copepoda</taxon>
        <taxon>Siphonostomatoida</taxon>
        <taxon>Caligidae</taxon>
        <taxon>Lepeophtheirus</taxon>
    </lineage>
</organism>
<evidence type="ECO:0000313" key="1">
    <source>
        <dbReference type="EMBL" id="CAF2876852.1"/>
    </source>
</evidence>
<dbReference type="AlphaFoldDB" id="A0A7R8CNQ9"/>
<dbReference type="Proteomes" id="UP000675881">
    <property type="component" value="Chromosome 2"/>
</dbReference>
<dbReference type="EMBL" id="HG994581">
    <property type="protein sequence ID" value="CAF2876852.1"/>
    <property type="molecule type" value="Genomic_DNA"/>
</dbReference>
<proteinExistence type="predicted"/>
<keyword evidence="2" id="KW-1185">Reference proteome</keyword>
<sequence>MAYLTPSYGVKSTLAINAWSLLLLHNFSECTIYSVILLALAPYESPLEDMIFEISRLCYVTPSSVIGPTIERPFLFHSKKLLWNTEKGKNFLLLSHRTDPIAVKGRRNQPKTGPGNPKPKFTFGGEGAQLPWEDPARHYFYDPRSKCPSPWFTKTVKISFKSKLTLRAHSWIYHSVPTLSGQKNNNRNLILNEYHN</sequence>
<evidence type="ECO:0000313" key="2">
    <source>
        <dbReference type="Proteomes" id="UP000675881"/>
    </source>
</evidence>
<reference evidence="1" key="1">
    <citation type="submission" date="2021-02" db="EMBL/GenBank/DDBJ databases">
        <authorList>
            <person name="Bekaert M."/>
        </authorList>
    </citation>
    <scope>NUCLEOTIDE SEQUENCE</scope>
    <source>
        <strain evidence="1">IoA-00</strain>
    </source>
</reference>
<name>A0A7R8CNQ9_LEPSM</name>
<protein>
    <submittedName>
        <fullName evidence="1">(salmon louse) hypothetical protein</fullName>
    </submittedName>
</protein>
<accession>A0A7R8CNQ9</accession>